<organism evidence="3 4">
    <name type="scientific">Henriciella marina</name>
    <dbReference type="NCBI Taxonomy" id="453851"/>
    <lineage>
        <taxon>Bacteria</taxon>
        <taxon>Pseudomonadati</taxon>
        <taxon>Pseudomonadota</taxon>
        <taxon>Alphaproteobacteria</taxon>
        <taxon>Hyphomonadales</taxon>
        <taxon>Hyphomonadaceae</taxon>
        <taxon>Henriciella</taxon>
    </lineage>
</organism>
<dbReference type="PANTHER" id="PTHR21600:SF87">
    <property type="entry name" value="RNA PSEUDOURIDYLATE SYNTHASE DOMAIN-CONTAINING PROTEIN 1"/>
    <property type="match status" value="1"/>
</dbReference>
<accession>A0ABT4LZ20</accession>
<evidence type="ECO:0000313" key="3">
    <source>
        <dbReference type="EMBL" id="MCZ4298379.1"/>
    </source>
</evidence>
<dbReference type="SUPFAM" id="SSF55120">
    <property type="entry name" value="Pseudouridine synthase"/>
    <property type="match status" value="1"/>
</dbReference>
<proteinExistence type="inferred from homology"/>
<evidence type="ECO:0000259" key="2">
    <source>
        <dbReference type="Pfam" id="PF00849"/>
    </source>
</evidence>
<comment type="caution">
    <text evidence="3">The sequence shown here is derived from an EMBL/GenBank/DDBJ whole genome shotgun (WGS) entry which is preliminary data.</text>
</comment>
<dbReference type="InterPro" id="IPR020103">
    <property type="entry name" value="PsdUridine_synth_cat_dom_sf"/>
</dbReference>
<reference evidence="3" key="1">
    <citation type="submission" date="2022-12" db="EMBL/GenBank/DDBJ databases">
        <title>Bacterial isolates from different developmental stages of Nematostella vectensis.</title>
        <authorList>
            <person name="Fraune S."/>
        </authorList>
    </citation>
    <scope>NUCLEOTIDE SEQUENCE</scope>
    <source>
        <strain evidence="3">G21632-S1</strain>
    </source>
</reference>
<protein>
    <submittedName>
        <fullName evidence="3">RluA family pseudouridine synthase</fullName>
    </submittedName>
</protein>
<keyword evidence="4" id="KW-1185">Reference proteome</keyword>
<name>A0ABT4LZ20_9PROT</name>
<dbReference type="Proteomes" id="UP001083770">
    <property type="component" value="Unassembled WGS sequence"/>
</dbReference>
<evidence type="ECO:0000313" key="4">
    <source>
        <dbReference type="Proteomes" id="UP001083770"/>
    </source>
</evidence>
<dbReference type="EMBL" id="JAPWGW010000003">
    <property type="protein sequence ID" value="MCZ4298379.1"/>
    <property type="molecule type" value="Genomic_DNA"/>
</dbReference>
<dbReference type="PROSITE" id="PS01129">
    <property type="entry name" value="PSI_RLU"/>
    <property type="match status" value="1"/>
</dbReference>
<dbReference type="InterPro" id="IPR006145">
    <property type="entry name" value="PsdUridine_synth_RsuA/RluA"/>
</dbReference>
<dbReference type="InterPro" id="IPR050188">
    <property type="entry name" value="RluA_PseudoU_synthase"/>
</dbReference>
<dbReference type="CDD" id="cd02869">
    <property type="entry name" value="PseudoU_synth_RluA_like"/>
    <property type="match status" value="1"/>
</dbReference>
<dbReference type="RefSeq" id="WP_269402456.1">
    <property type="nucleotide sequence ID" value="NZ_JAPWGW010000003.1"/>
</dbReference>
<sequence length="245" mass="26479">MARNTPIPHIPDEDRAFVRGLLIHEDDQVLAFNKPAGLAVQIAGGRGKSLDFLLWAFARSNGKRPRLVHRIDSGTTGVLVVARTKPAAAALSQEFSDRKASKTYLALVSGQVPAEDDGVCSEAFLKVPSDRGGREKMIPAPANQKGAMSAETHWKILSRSDSFALVEAKPVTGRMHQIRAHMAALGSPILGDRIYGSGKLSADRLMLHAARLDIAHPEPGTERLQLEAPLPEDFLARMKEAALSV</sequence>
<comment type="similarity">
    <text evidence="1">Belongs to the pseudouridine synthase RluA family.</text>
</comment>
<feature type="domain" description="Pseudouridine synthase RsuA/RluA-like" evidence="2">
    <location>
        <begin position="29"/>
        <end position="184"/>
    </location>
</feature>
<dbReference type="InterPro" id="IPR006224">
    <property type="entry name" value="PsdUridine_synth_RluA-like_CS"/>
</dbReference>
<gene>
    <name evidence="3" type="ORF">O4G74_09945</name>
</gene>
<dbReference type="Pfam" id="PF00849">
    <property type="entry name" value="PseudoU_synth_2"/>
    <property type="match status" value="1"/>
</dbReference>
<evidence type="ECO:0000256" key="1">
    <source>
        <dbReference type="ARBA" id="ARBA00010876"/>
    </source>
</evidence>
<dbReference type="Gene3D" id="3.30.2350.10">
    <property type="entry name" value="Pseudouridine synthase"/>
    <property type="match status" value="1"/>
</dbReference>
<dbReference type="PANTHER" id="PTHR21600">
    <property type="entry name" value="MITOCHONDRIAL RNA PSEUDOURIDINE SYNTHASE"/>
    <property type="match status" value="1"/>
</dbReference>